<evidence type="ECO:0000256" key="13">
    <source>
        <dbReference type="SAM" id="Phobius"/>
    </source>
</evidence>
<evidence type="ECO:0000256" key="2">
    <source>
        <dbReference type="ARBA" id="ARBA00004651"/>
    </source>
</evidence>
<dbReference type="SUPFAM" id="SSF158472">
    <property type="entry name" value="HAMP domain-like"/>
    <property type="match status" value="1"/>
</dbReference>
<keyword evidence="9" id="KW-0067">ATP-binding</keyword>
<dbReference type="InterPro" id="IPR003660">
    <property type="entry name" value="HAMP_dom"/>
</dbReference>
<evidence type="ECO:0000256" key="10">
    <source>
        <dbReference type="ARBA" id="ARBA00023012"/>
    </source>
</evidence>
<evidence type="ECO:0000256" key="6">
    <source>
        <dbReference type="ARBA" id="ARBA00022679"/>
    </source>
</evidence>
<name>A0A944GZN1_9BACI</name>
<dbReference type="Pfam" id="PF00672">
    <property type="entry name" value="HAMP"/>
    <property type="match status" value="1"/>
</dbReference>
<comment type="catalytic activity">
    <reaction evidence="1">
        <text>ATP + protein L-histidine = ADP + protein N-phospho-L-histidine.</text>
        <dbReference type="EC" id="2.7.13.3"/>
    </reaction>
</comment>
<evidence type="ECO:0000256" key="12">
    <source>
        <dbReference type="SAM" id="MobiDB-lite"/>
    </source>
</evidence>
<sequence length="762" mass="86357">MKALIDFMHSQTIRNKVLVFGVAMSTIPLLLISLYYYSFVKTDLETRILEKQHLVLENLSREIEYEFSKTFQRIHVLASLNLLNKEQSALYELLQQSESIEEIVIADDKGFVEKRVSRYELNIAGDNERWYTDDMWFQLLTRDKVYGQVEFNQYGQPVMKLAIPFYENETKKAIGVVVQLQKMIGKISSMRQDHSSYIYLIDDKDRVIAHQDYSKLWQKQTSGSQDEIGVTAKIEDLNWVLVMEQPKSTAYAPINRMLQSGIGAVALLILTVSLISVWAGLYFTRPIVSIDREMNKLKQGRKIKPIKMKRTDELGKLADSFNDMSKELLEKSRLLEQEKERLNVVVNGIGAGLALVTKEYRITWMNPILKGWLKEDRLTLPCYALIGGENTPCLNCPITCPDLDKIADEVMKFKDGANGERIFRHRVFPLNHAIEEEGEFLVVLEDITEQKQMEETMIQTDKLSALGIMASSFAHEVNNPLATINVYAEDLIDRIQAGDEDLDEDEMEHYLRKIKENTERCKRITGNLLNFSRKNDWTEDHIHVREIIENSISLVEHQLKKRRIQLELHVDETLPAVNGDGLKLMQVIVNLINNAVDAMEPEGRLVVSASGSNGELVSIKVTDSGHGIPAEAMDKLFDPFFTTKPIGKGTGLGLSVCYGIIQQFGGNIIIDSKPSDGTTVEIQLPAESSLKAERDLEPGPMPAERPLKGARDLGQEPIEMDRSIGSHVTAEKSAVDRGNNYKQTAQDTMEVGYDVSNKIVNR</sequence>
<dbReference type="SUPFAM" id="SSF47384">
    <property type="entry name" value="Homodimeric domain of signal transducing histidine kinase"/>
    <property type="match status" value="1"/>
</dbReference>
<dbReference type="InterPro" id="IPR036890">
    <property type="entry name" value="HATPase_C_sf"/>
</dbReference>
<dbReference type="Gene3D" id="1.10.287.130">
    <property type="match status" value="1"/>
</dbReference>
<dbReference type="AlphaFoldDB" id="A0A944GZN1"/>
<dbReference type="GO" id="GO:0005886">
    <property type="term" value="C:plasma membrane"/>
    <property type="evidence" value="ECO:0007669"/>
    <property type="project" value="UniProtKB-SubCell"/>
</dbReference>
<keyword evidence="13" id="KW-0812">Transmembrane</keyword>
<dbReference type="RefSeq" id="WP_213372145.1">
    <property type="nucleotide sequence ID" value="NZ_QTKX01000003.1"/>
</dbReference>
<reference evidence="16 17" key="1">
    <citation type="journal article" date="2021" name="Microorganisms">
        <title>Bacterial Dimethylsulfoniopropionate Biosynthesis in the East China Sea.</title>
        <authorList>
            <person name="Liu J."/>
            <person name="Zhang Y."/>
            <person name="Liu J."/>
            <person name="Zhong H."/>
            <person name="Williams B.T."/>
            <person name="Zheng Y."/>
            <person name="Curson A.R.J."/>
            <person name="Sun C."/>
            <person name="Sun H."/>
            <person name="Song D."/>
            <person name="Wagner Mackenzie B."/>
            <person name="Bermejo Martinez A."/>
            <person name="Todd J.D."/>
            <person name="Zhang X.H."/>
        </authorList>
    </citation>
    <scope>NUCLEOTIDE SEQUENCE [LARGE SCALE GENOMIC DNA]</scope>
    <source>
        <strain evidence="16 17">ESS08</strain>
    </source>
</reference>
<dbReference type="Pfam" id="PF02518">
    <property type="entry name" value="HATPase_c"/>
    <property type="match status" value="1"/>
</dbReference>
<evidence type="ECO:0000256" key="9">
    <source>
        <dbReference type="ARBA" id="ARBA00022840"/>
    </source>
</evidence>
<keyword evidence="17" id="KW-1185">Reference proteome</keyword>
<protein>
    <recommendedName>
        <fullName evidence="3">histidine kinase</fullName>
        <ecNumber evidence="3">2.7.13.3</ecNumber>
    </recommendedName>
</protein>
<dbReference type="Gene3D" id="1.10.8.500">
    <property type="entry name" value="HAMP domain in histidine kinase"/>
    <property type="match status" value="1"/>
</dbReference>
<dbReference type="CDD" id="cd06225">
    <property type="entry name" value="HAMP"/>
    <property type="match status" value="1"/>
</dbReference>
<feature type="transmembrane region" description="Helical" evidence="13">
    <location>
        <begin position="262"/>
        <end position="283"/>
    </location>
</feature>
<keyword evidence="10" id="KW-0902">Two-component regulatory system</keyword>
<dbReference type="Gene3D" id="3.30.565.10">
    <property type="entry name" value="Histidine kinase-like ATPase, C-terminal domain"/>
    <property type="match status" value="1"/>
</dbReference>
<feature type="domain" description="Histidine kinase" evidence="14">
    <location>
        <begin position="472"/>
        <end position="688"/>
    </location>
</feature>
<dbReference type="InterPro" id="IPR005467">
    <property type="entry name" value="His_kinase_dom"/>
</dbReference>
<dbReference type="SMART" id="SM00387">
    <property type="entry name" value="HATPase_c"/>
    <property type="match status" value="1"/>
</dbReference>
<keyword evidence="11 13" id="KW-0472">Membrane</keyword>
<dbReference type="EMBL" id="QTKX01000003">
    <property type="protein sequence ID" value="MBS8266676.1"/>
    <property type="molecule type" value="Genomic_DNA"/>
</dbReference>
<evidence type="ECO:0000259" key="14">
    <source>
        <dbReference type="PROSITE" id="PS50109"/>
    </source>
</evidence>
<accession>A0A944GZN1</accession>
<dbReference type="SMART" id="SM00304">
    <property type="entry name" value="HAMP"/>
    <property type="match status" value="1"/>
</dbReference>
<dbReference type="CDD" id="cd00082">
    <property type="entry name" value="HisKA"/>
    <property type="match status" value="1"/>
</dbReference>
<evidence type="ECO:0000256" key="3">
    <source>
        <dbReference type="ARBA" id="ARBA00012438"/>
    </source>
</evidence>
<feature type="domain" description="HAMP" evidence="15">
    <location>
        <begin position="281"/>
        <end position="333"/>
    </location>
</feature>
<comment type="subcellular location">
    <subcellularLocation>
        <location evidence="2">Cell membrane</location>
        <topology evidence="2">Multi-pass membrane protein</topology>
    </subcellularLocation>
</comment>
<keyword evidence="8" id="KW-0418">Kinase</keyword>
<dbReference type="PANTHER" id="PTHR43065:SF42">
    <property type="entry name" value="TWO-COMPONENT SENSOR PPRA"/>
    <property type="match status" value="1"/>
</dbReference>
<keyword evidence="13" id="KW-1133">Transmembrane helix</keyword>
<evidence type="ECO:0000259" key="15">
    <source>
        <dbReference type="PROSITE" id="PS50885"/>
    </source>
</evidence>
<dbReference type="Proteomes" id="UP000761411">
    <property type="component" value="Unassembled WGS sequence"/>
</dbReference>
<dbReference type="GO" id="GO:0005524">
    <property type="term" value="F:ATP binding"/>
    <property type="evidence" value="ECO:0007669"/>
    <property type="project" value="UniProtKB-KW"/>
</dbReference>
<dbReference type="EC" id="2.7.13.3" evidence="3"/>
<organism evidence="16 17">
    <name type="scientific">Mesobacillus boroniphilus</name>
    <dbReference type="NCBI Taxonomy" id="308892"/>
    <lineage>
        <taxon>Bacteria</taxon>
        <taxon>Bacillati</taxon>
        <taxon>Bacillota</taxon>
        <taxon>Bacilli</taxon>
        <taxon>Bacillales</taxon>
        <taxon>Bacillaceae</taxon>
        <taxon>Mesobacillus</taxon>
    </lineage>
</organism>
<dbReference type="Pfam" id="PF00512">
    <property type="entry name" value="HisKA"/>
    <property type="match status" value="1"/>
</dbReference>
<keyword evidence="7" id="KW-0547">Nucleotide-binding</keyword>
<proteinExistence type="predicted"/>
<evidence type="ECO:0000256" key="5">
    <source>
        <dbReference type="ARBA" id="ARBA00022553"/>
    </source>
</evidence>
<dbReference type="Gene3D" id="3.30.450.20">
    <property type="entry name" value="PAS domain"/>
    <property type="match status" value="2"/>
</dbReference>
<feature type="compositionally biased region" description="Basic and acidic residues" evidence="12">
    <location>
        <begin position="705"/>
        <end position="735"/>
    </location>
</feature>
<comment type="caution">
    <text evidence="16">The sequence shown here is derived from an EMBL/GenBank/DDBJ whole genome shotgun (WGS) entry which is preliminary data.</text>
</comment>
<dbReference type="SMART" id="SM00388">
    <property type="entry name" value="HisKA"/>
    <property type="match status" value="1"/>
</dbReference>
<dbReference type="InterPro" id="IPR003594">
    <property type="entry name" value="HATPase_dom"/>
</dbReference>
<keyword evidence="6" id="KW-0808">Transferase</keyword>
<evidence type="ECO:0000256" key="8">
    <source>
        <dbReference type="ARBA" id="ARBA00022777"/>
    </source>
</evidence>
<dbReference type="SUPFAM" id="SSF55874">
    <property type="entry name" value="ATPase domain of HSP90 chaperone/DNA topoisomerase II/histidine kinase"/>
    <property type="match status" value="1"/>
</dbReference>
<evidence type="ECO:0000256" key="7">
    <source>
        <dbReference type="ARBA" id="ARBA00022741"/>
    </source>
</evidence>
<feature type="transmembrane region" description="Helical" evidence="13">
    <location>
        <begin position="17"/>
        <end position="37"/>
    </location>
</feature>
<keyword evidence="5" id="KW-0597">Phosphoprotein</keyword>
<dbReference type="PRINTS" id="PR00344">
    <property type="entry name" value="BCTRLSENSOR"/>
</dbReference>
<evidence type="ECO:0000313" key="17">
    <source>
        <dbReference type="Proteomes" id="UP000761411"/>
    </source>
</evidence>
<dbReference type="GO" id="GO:0000155">
    <property type="term" value="F:phosphorelay sensor kinase activity"/>
    <property type="evidence" value="ECO:0007669"/>
    <property type="project" value="InterPro"/>
</dbReference>
<gene>
    <name evidence="16" type="ORF">DYI25_19820</name>
</gene>
<dbReference type="InterPro" id="IPR004358">
    <property type="entry name" value="Sig_transdc_His_kin-like_C"/>
</dbReference>
<dbReference type="InterPro" id="IPR036097">
    <property type="entry name" value="HisK_dim/P_sf"/>
</dbReference>
<dbReference type="PROSITE" id="PS50109">
    <property type="entry name" value="HIS_KIN"/>
    <property type="match status" value="1"/>
</dbReference>
<dbReference type="PROSITE" id="PS50885">
    <property type="entry name" value="HAMP"/>
    <property type="match status" value="1"/>
</dbReference>
<dbReference type="InterPro" id="IPR003661">
    <property type="entry name" value="HisK_dim/P_dom"/>
</dbReference>
<evidence type="ECO:0000256" key="4">
    <source>
        <dbReference type="ARBA" id="ARBA00022475"/>
    </source>
</evidence>
<keyword evidence="4" id="KW-1003">Cell membrane</keyword>
<feature type="region of interest" description="Disordered" evidence="12">
    <location>
        <begin position="687"/>
        <end position="743"/>
    </location>
</feature>
<evidence type="ECO:0000313" key="16">
    <source>
        <dbReference type="EMBL" id="MBS8266676.1"/>
    </source>
</evidence>
<evidence type="ECO:0000256" key="1">
    <source>
        <dbReference type="ARBA" id="ARBA00000085"/>
    </source>
</evidence>
<dbReference type="PANTHER" id="PTHR43065">
    <property type="entry name" value="SENSOR HISTIDINE KINASE"/>
    <property type="match status" value="1"/>
</dbReference>
<evidence type="ECO:0000256" key="11">
    <source>
        <dbReference type="ARBA" id="ARBA00023136"/>
    </source>
</evidence>